<keyword evidence="2" id="KW-1185">Reference proteome</keyword>
<dbReference type="EMBL" id="PCDP01000056">
    <property type="protein sequence ID" value="PZM09984.1"/>
    <property type="molecule type" value="Genomic_DNA"/>
</dbReference>
<evidence type="ECO:0000313" key="2">
    <source>
        <dbReference type="Proteomes" id="UP000248925"/>
    </source>
</evidence>
<evidence type="ECO:0000313" key="1">
    <source>
        <dbReference type="EMBL" id="PZM09984.1"/>
    </source>
</evidence>
<dbReference type="Proteomes" id="UP000248925">
    <property type="component" value="Unassembled WGS sequence"/>
</dbReference>
<reference evidence="1 2" key="1">
    <citation type="journal article" date="2018" name="Sci. Rep.">
        <title>Rhizobium tumorigenes sp. nov., a novel plant tumorigenic bacterium isolated from cane gall tumors on thornless blackberry.</title>
        <authorList>
            <person name="Kuzmanovi N."/>
            <person name="Smalla K."/>
            <person name="Gronow S."/>
            <person name="PuBawska J."/>
        </authorList>
    </citation>
    <scope>NUCLEOTIDE SEQUENCE [LARGE SCALE GENOMIC DNA]</scope>
    <source>
        <strain evidence="1 2">CCBAU 85046</strain>
    </source>
</reference>
<dbReference type="AlphaFoldDB" id="A0A2W4CXG9"/>
<proteinExistence type="predicted"/>
<name>A0A2W4CXG9_9HYPH</name>
<comment type="caution">
    <text evidence="1">The sequence shown here is derived from an EMBL/GenBank/DDBJ whole genome shotgun (WGS) entry which is preliminary data.</text>
</comment>
<gene>
    <name evidence="1" type="ORF">CPY51_24320</name>
</gene>
<sequence>MIGELNMPASRRRECRRLLIAIASRLKGRMLDDGVDSQGPSIELKIFFFAQYPDEQAIYQEAKQQRPEARH</sequence>
<protein>
    <submittedName>
        <fullName evidence="1">Uncharacterized protein</fullName>
    </submittedName>
</protein>
<accession>A0A2W4CXG9</accession>
<organism evidence="1 2">
    <name type="scientific">Rhizobium tubonense</name>
    <dbReference type="NCBI Taxonomy" id="484088"/>
    <lineage>
        <taxon>Bacteria</taxon>
        <taxon>Pseudomonadati</taxon>
        <taxon>Pseudomonadota</taxon>
        <taxon>Alphaproteobacteria</taxon>
        <taxon>Hyphomicrobiales</taxon>
        <taxon>Rhizobiaceae</taxon>
        <taxon>Rhizobium/Agrobacterium group</taxon>
        <taxon>Rhizobium</taxon>
    </lineage>
</organism>